<evidence type="ECO:0000313" key="2">
    <source>
        <dbReference type="Proteomes" id="UP001244297"/>
    </source>
</evidence>
<organism evidence="1 2">
    <name type="scientific">Methylobacterium longum</name>
    <dbReference type="NCBI Taxonomy" id="767694"/>
    <lineage>
        <taxon>Bacteria</taxon>
        <taxon>Pseudomonadati</taxon>
        <taxon>Pseudomonadota</taxon>
        <taxon>Alphaproteobacteria</taxon>
        <taxon>Hyphomicrobiales</taxon>
        <taxon>Methylobacteriaceae</taxon>
        <taxon>Methylobacterium</taxon>
    </lineage>
</organism>
<keyword evidence="2" id="KW-1185">Reference proteome</keyword>
<reference evidence="2" key="1">
    <citation type="journal article" date="2019" name="Int. J. Syst. Evol. Microbiol.">
        <title>The Global Catalogue of Microorganisms (GCM) 10K type strain sequencing project: providing services to taxonomists for standard genome sequencing and annotation.</title>
        <authorList>
            <consortium name="The Broad Institute Genomics Platform"/>
            <consortium name="The Broad Institute Genome Sequencing Center for Infectious Disease"/>
            <person name="Wu L."/>
            <person name="Ma J."/>
        </authorList>
    </citation>
    <scope>NUCLEOTIDE SEQUENCE [LARGE SCALE GENOMIC DNA]</scope>
    <source>
        <strain evidence="2">CECT 7806</strain>
    </source>
</reference>
<protein>
    <submittedName>
        <fullName evidence="1">Uncharacterized protein</fullName>
    </submittedName>
</protein>
<dbReference type="RefSeq" id="WP_238288293.1">
    <property type="nucleotide sequence ID" value="NZ_BPQS01000012.1"/>
</dbReference>
<evidence type="ECO:0000313" key="1">
    <source>
        <dbReference type="EMBL" id="MDN3571686.1"/>
    </source>
</evidence>
<dbReference type="Proteomes" id="UP001244297">
    <property type="component" value="Unassembled WGS sequence"/>
</dbReference>
<sequence length="66" mass="7122">MPDDEGFDRLADAAIRAHRLAVTYGTPAMQLLSRLLLTEIGVEIAARREAASADNDNPNEPDASDL</sequence>
<name>A0ABT8APC7_9HYPH</name>
<gene>
    <name evidence="1" type="ORF">QWZ18_13750</name>
</gene>
<dbReference type="EMBL" id="JAUFPT010000043">
    <property type="protein sequence ID" value="MDN3571686.1"/>
    <property type="molecule type" value="Genomic_DNA"/>
</dbReference>
<proteinExistence type="predicted"/>
<accession>A0ABT8APC7</accession>
<comment type="caution">
    <text evidence="1">The sequence shown here is derived from an EMBL/GenBank/DDBJ whole genome shotgun (WGS) entry which is preliminary data.</text>
</comment>